<protein>
    <recommendedName>
        <fullName evidence="1">Helicase HerA central domain-containing protein</fullName>
    </recommendedName>
</protein>
<gene>
    <name evidence="2" type="ORF">R69776_04888</name>
</gene>
<dbReference type="PANTHER" id="PTHR42957:SF1">
    <property type="entry name" value="HELICASE MJ1565-RELATED"/>
    <property type="match status" value="1"/>
</dbReference>
<evidence type="ECO:0000313" key="2">
    <source>
        <dbReference type="EMBL" id="CAE6793848.1"/>
    </source>
</evidence>
<dbReference type="Gene3D" id="3.40.50.300">
    <property type="entry name" value="P-loop containing nucleotide triphosphate hydrolases"/>
    <property type="match status" value="2"/>
</dbReference>
<proteinExistence type="predicted"/>
<dbReference type="EMBL" id="CAJNBH010000015">
    <property type="protein sequence ID" value="CAE6793848.1"/>
    <property type="molecule type" value="Genomic_DNA"/>
</dbReference>
<dbReference type="PANTHER" id="PTHR42957">
    <property type="entry name" value="HELICASE MJ1565-RELATED"/>
    <property type="match status" value="1"/>
</dbReference>
<feature type="domain" description="Helicase HerA central" evidence="1">
    <location>
        <begin position="206"/>
        <end position="367"/>
    </location>
</feature>
<dbReference type="Pfam" id="PF01935">
    <property type="entry name" value="DUF87"/>
    <property type="match status" value="1"/>
</dbReference>
<dbReference type="InterPro" id="IPR008571">
    <property type="entry name" value="HerA-like"/>
</dbReference>
<dbReference type="RefSeq" id="WP_200659850.1">
    <property type="nucleotide sequence ID" value="NZ_CAJNBH010000015.1"/>
</dbReference>
<name>A0ABM8S7M7_9BURK</name>
<keyword evidence="3" id="KW-1185">Reference proteome</keyword>
<reference evidence="2 3" key="1">
    <citation type="submission" date="2021-02" db="EMBL/GenBank/DDBJ databases">
        <authorList>
            <person name="Vanwijnsberghe S."/>
        </authorList>
    </citation>
    <scope>NUCLEOTIDE SEQUENCE [LARGE SCALE GENOMIC DNA]</scope>
    <source>
        <strain evidence="2 3">R-69776</strain>
    </source>
</reference>
<dbReference type="Proteomes" id="UP000673821">
    <property type="component" value="Unassembled WGS sequence"/>
</dbReference>
<accession>A0ABM8S7M7</accession>
<sequence>MDIANHIVTGESPLVQLLGDYDSSFAGFVYGMRFDEVLVLTNDDFKHKIKGIAHNSFLVAAGFNPEKFGDAEPIDQEVLLLRVLEPVSLPQDVDFVRTRIEHHQRRTGGEKYPGEVNDGLDPITAVELQAGGLRCSVLGTFYVDDEANLRLGSDIENFMTLSRLRAYKPRGEALAKIVNHVNPEVRAKAREEALKAGFKAAPSPIHIGSVRYTSTARMQRGGGEPLVPVMIHPTDFLSRRTAVLGMTRTGKSNTVKTTVSAVALAAMTDGIKVGQLIFDINGEYANANHQDDGSSIADVFPQQTVRYRALATPGFEDLRGNFYNDCDQALNLIQSLFKSEKSPFSGQDLDAFLSSTLEEPDKSDRSEHTRWKRHRAVFQCILHRAGFSSPQGLTVEVPVAVALTKQIEAWAQAQTPAVMVPVPASANVSLPEACAWFEFVRQVNLAIKEDQAEQRVPTIGLVSSTPGNSWVDPTLEAFLNMLARETSRKQNFGGWRAVQKYKTYHSSRRTTDVTNEVMSHLDAGRIVILDLSAGPVEIRTVLSERIARQIFERQMNTMHRGETPKNVVLYVEEAHNIIGKRADLTETWPRIAKEGAKARIAFVYATQEPSSVHPNILANTENWFVTHLNNDDELKTLAKFYDFSDFIASLKAAQDVGFARIKTLSAPFVIPTQIQRFSPNEIKSRITCILGEGSK</sequence>
<organism evidence="2 3">
    <name type="scientific">Paraburkholderia nemoris</name>
    <dbReference type="NCBI Taxonomy" id="2793076"/>
    <lineage>
        <taxon>Bacteria</taxon>
        <taxon>Pseudomonadati</taxon>
        <taxon>Pseudomonadota</taxon>
        <taxon>Betaproteobacteria</taxon>
        <taxon>Burkholderiales</taxon>
        <taxon>Burkholderiaceae</taxon>
        <taxon>Paraburkholderia</taxon>
    </lineage>
</organism>
<evidence type="ECO:0000313" key="3">
    <source>
        <dbReference type="Proteomes" id="UP000673821"/>
    </source>
</evidence>
<dbReference type="SUPFAM" id="SSF52540">
    <property type="entry name" value="P-loop containing nucleoside triphosphate hydrolases"/>
    <property type="match status" value="1"/>
</dbReference>
<comment type="caution">
    <text evidence="2">The sequence shown here is derived from an EMBL/GenBank/DDBJ whole genome shotgun (WGS) entry which is preliminary data.</text>
</comment>
<dbReference type="InterPro" id="IPR002789">
    <property type="entry name" value="HerA_central"/>
</dbReference>
<dbReference type="InterPro" id="IPR027417">
    <property type="entry name" value="P-loop_NTPase"/>
</dbReference>
<evidence type="ECO:0000259" key="1">
    <source>
        <dbReference type="Pfam" id="PF01935"/>
    </source>
</evidence>